<comment type="caution">
    <text evidence="2">The sequence shown here is derived from an EMBL/GenBank/DDBJ whole genome shotgun (WGS) entry which is preliminary data.</text>
</comment>
<reference evidence="2 3" key="1">
    <citation type="journal article" date="2021" name="Nat. Commun.">
        <title>Genetic determinants of endophytism in the Arabidopsis root mycobiome.</title>
        <authorList>
            <person name="Mesny F."/>
            <person name="Miyauchi S."/>
            <person name="Thiergart T."/>
            <person name="Pickel B."/>
            <person name="Atanasova L."/>
            <person name="Karlsson M."/>
            <person name="Huettel B."/>
            <person name="Barry K.W."/>
            <person name="Haridas S."/>
            <person name="Chen C."/>
            <person name="Bauer D."/>
            <person name="Andreopoulos W."/>
            <person name="Pangilinan J."/>
            <person name="LaButti K."/>
            <person name="Riley R."/>
            <person name="Lipzen A."/>
            <person name="Clum A."/>
            <person name="Drula E."/>
            <person name="Henrissat B."/>
            <person name="Kohler A."/>
            <person name="Grigoriev I.V."/>
            <person name="Martin F.M."/>
            <person name="Hacquard S."/>
        </authorList>
    </citation>
    <scope>NUCLEOTIDE SEQUENCE [LARGE SCALE GENOMIC DNA]</scope>
    <source>
        <strain evidence="2 3">MPI-CAGE-CH-0241</strain>
    </source>
</reference>
<feature type="signal peptide" evidence="1">
    <location>
        <begin position="1"/>
        <end position="20"/>
    </location>
</feature>
<feature type="chain" id="PRO_5040360602" evidence="1">
    <location>
        <begin position="21"/>
        <end position="252"/>
    </location>
</feature>
<evidence type="ECO:0000313" key="3">
    <source>
        <dbReference type="Proteomes" id="UP000777438"/>
    </source>
</evidence>
<organism evidence="2 3">
    <name type="scientific">Thelonectria olida</name>
    <dbReference type="NCBI Taxonomy" id="1576542"/>
    <lineage>
        <taxon>Eukaryota</taxon>
        <taxon>Fungi</taxon>
        <taxon>Dikarya</taxon>
        <taxon>Ascomycota</taxon>
        <taxon>Pezizomycotina</taxon>
        <taxon>Sordariomycetes</taxon>
        <taxon>Hypocreomycetidae</taxon>
        <taxon>Hypocreales</taxon>
        <taxon>Nectriaceae</taxon>
        <taxon>Thelonectria</taxon>
    </lineage>
</organism>
<proteinExistence type="predicted"/>
<dbReference type="AlphaFoldDB" id="A0A9P9AVC4"/>
<dbReference type="Proteomes" id="UP000777438">
    <property type="component" value="Unassembled WGS sequence"/>
</dbReference>
<dbReference type="EMBL" id="JAGPYM010000002">
    <property type="protein sequence ID" value="KAH6898056.1"/>
    <property type="molecule type" value="Genomic_DNA"/>
</dbReference>
<gene>
    <name evidence="2" type="ORF">B0T10DRAFT_555396</name>
</gene>
<keyword evidence="1" id="KW-0732">Signal</keyword>
<sequence>MRSSTASILLLSAAASGARASDWDGSYKFGNMFYSGPTKNGVTITRATYSLVPPAVPCGYATSGGNEELALWIGIQDDPTGQDVMNEDFVQPLLNWAPNQQLTGCDTDNTKWCVAASTYTPSGQIGQTYQPITANMQLDFELVVGSSVKQTISSGGKVISTQTNAEGMKPAVFYGANECYLQSCGTLEGYTWENITVHLSAADTAYGSTLTLTGATSDGFKTTDGGKTWTNSAITINKDYLYTDNKEHECSS</sequence>
<name>A0A9P9AVC4_9HYPO</name>
<protein>
    <submittedName>
        <fullName evidence="2">Uncharacterized protein</fullName>
    </submittedName>
</protein>
<evidence type="ECO:0000256" key="1">
    <source>
        <dbReference type="SAM" id="SignalP"/>
    </source>
</evidence>
<dbReference type="OrthoDB" id="5086500at2759"/>
<accession>A0A9P9AVC4</accession>
<keyword evidence="3" id="KW-1185">Reference proteome</keyword>
<evidence type="ECO:0000313" key="2">
    <source>
        <dbReference type="EMBL" id="KAH6898056.1"/>
    </source>
</evidence>